<keyword evidence="2" id="KW-0238">DNA-binding</keyword>
<dbReference type="InterPro" id="IPR000835">
    <property type="entry name" value="HTH_MarR-typ"/>
</dbReference>
<comment type="caution">
    <text evidence="5">The sequence shown here is derived from an EMBL/GenBank/DDBJ whole genome shotgun (WGS) entry which is preliminary data.</text>
</comment>
<dbReference type="InterPro" id="IPR036390">
    <property type="entry name" value="WH_DNA-bd_sf"/>
</dbReference>
<dbReference type="RefSeq" id="WP_132252408.1">
    <property type="nucleotide sequence ID" value="NZ_SMAL01000005.1"/>
</dbReference>
<dbReference type="PROSITE" id="PS01117">
    <property type="entry name" value="HTH_MARR_1"/>
    <property type="match status" value="1"/>
</dbReference>
<evidence type="ECO:0000313" key="5">
    <source>
        <dbReference type="EMBL" id="TCT14556.1"/>
    </source>
</evidence>
<dbReference type="PROSITE" id="PS50995">
    <property type="entry name" value="HTH_MARR_2"/>
    <property type="match status" value="1"/>
</dbReference>
<keyword evidence="6" id="KW-1185">Reference proteome</keyword>
<dbReference type="SMART" id="SM00347">
    <property type="entry name" value="HTH_MARR"/>
    <property type="match status" value="1"/>
</dbReference>
<proteinExistence type="predicted"/>
<name>A0A4R3MKT2_9FIRM</name>
<evidence type="ECO:0000259" key="4">
    <source>
        <dbReference type="PROSITE" id="PS50995"/>
    </source>
</evidence>
<dbReference type="EMBL" id="SMAL01000005">
    <property type="protein sequence ID" value="TCT14556.1"/>
    <property type="molecule type" value="Genomic_DNA"/>
</dbReference>
<dbReference type="PANTHER" id="PTHR42756:SF2">
    <property type="entry name" value="MARR FAMILY REGULATORY PROTEIN"/>
    <property type="match status" value="1"/>
</dbReference>
<sequence>MKQESVGRYAAAIYRSTQSIINKKLENYGIRSGQHDFLYVIIKKQGISQTEMCDLLNVGKSTVTKAVNSLVKSGYVIKEKSLEDKRCYQIYLTEKGEEIAPRIKDIFDELSEIYKKNLSEEEYYQILNGLKIILGNISNAK</sequence>
<keyword evidence="3" id="KW-0804">Transcription</keyword>
<dbReference type="GO" id="GO:0003700">
    <property type="term" value="F:DNA-binding transcription factor activity"/>
    <property type="evidence" value="ECO:0007669"/>
    <property type="project" value="InterPro"/>
</dbReference>
<evidence type="ECO:0000256" key="1">
    <source>
        <dbReference type="ARBA" id="ARBA00023015"/>
    </source>
</evidence>
<dbReference type="Pfam" id="PF12802">
    <property type="entry name" value="MarR_2"/>
    <property type="match status" value="1"/>
</dbReference>
<dbReference type="GO" id="GO:0003677">
    <property type="term" value="F:DNA binding"/>
    <property type="evidence" value="ECO:0007669"/>
    <property type="project" value="UniProtKB-KW"/>
</dbReference>
<gene>
    <name evidence="5" type="ORF">EDC18_10537</name>
</gene>
<dbReference type="InterPro" id="IPR011991">
    <property type="entry name" value="ArsR-like_HTH"/>
</dbReference>
<protein>
    <submittedName>
        <fullName evidence="5">MarR family transcriptional regulator</fullName>
    </submittedName>
</protein>
<reference evidence="5 6" key="1">
    <citation type="submission" date="2019-03" db="EMBL/GenBank/DDBJ databases">
        <title>Genomic Encyclopedia of Type Strains, Phase IV (KMG-IV): sequencing the most valuable type-strain genomes for metagenomic binning, comparative biology and taxonomic classification.</title>
        <authorList>
            <person name="Goeker M."/>
        </authorList>
    </citation>
    <scope>NUCLEOTIDE SEQUENCE [LARGE SCALE GENOMIC DNA]</scope>
    <source>
        <strain evidence="5 6">DSM 24629</strain>
    </source>
</reference>
<evidence type="ECO:0000256" key="2">
    <source>
        <dbReference type="ARBA" id="ARBA00023125"/>
    </source>
</evidence>
<accession>A0A4R3MKT2</accession>
<dbReference type="InterPro" id="IPR036388">
    <property type="entry name" value="WH-like_DNA-bd_sf"/>
</dbReference>
<dbReference type="CDD" id="cd00090">
    <property type="entry name" value="HTH_ARSR"/>
    <property type="match status" value="1"/>
</dbReference>
<dbReference type="OrthoDB" id="795750at2"/>
<organism evidence="5 6">
    <name type="scientific">Natranaerovirga pectinivora</name>
    <dbReference type="NCBI Taxonomy" id="682400"/>
    <lineage>
        <taxon>Bacteria</taxon>
        <taxon>Bacillati</taxon>
        <taxon>Bacillota</taxon>
        <taxon>Clostridia</taxon>
        <taxon>Lachnospirales</taxon>
        <taxon>Natranaerovirgaceae</taxon>
        <taxon>Natranaerovirga</taxon>
    </lineage>
</organism>
<dbReference type="PANTHER" id="PTHR42756">
    <property type="entry name" value="TRANSCRIPTIONAL REGULATOR, MARR"/>
    <property type="match status" value="1"/>
</dbReference>
<dbReference type="SUPFAM" id="SSF46785">
    <property type="entry name" value="Winged helix' DNA-binding domain"/>
    <property type="match status" value="1"/>
</dbReference>
<dbReference type="Proteomes" id="UP000294902">
    <property type="component" value="Unassembled WGS sequence"/>
</dbReference>
<evidence type="ECO:0000313" key="6">
    <source>
        <dbReference type="Proteomes" id="UP000294902"/>
    </source>
</evidence>
<keyword evidence="1" id="KW-0805">Transcription regulation</keyword>
<dbReference type="AlphaFoldDB" id="A0A4R3MKT2"/>
<dbReference type="InterPro" id="IPR023187">
    <property type="entry name" value="Tscrpt_reg_MarR-type_CS"/>
</dbReference>
<feature type="domain" description="HTH marR-type" evidence="4">
    <location>
        <begin position="1"/>
        <end position="135"/>
    </location>
</feature>
<dbReference type="PRINTS" id="PR00598">
    <property type="entry name" value="HTHMARR"/>
</dbReference>
<dbReference type="Gene3D" id="1.10.10.10">
    <property type="entry name" value="Winged helix-like DNA-binding domain superfamily/Winged helix DNA-binding domain"/>
    <property type="match status" value="1"/>
</dbReference>
<evidence type="ECO:0000256" key="3">
    <source>
        <dbReference type="ARBA" id="ARBA00023163"/>
    </source>
</evidence>